<dbReference type="InterPro" id="IPR002547">
    <property type="entry name" value="tRNA-bd_dom"/>
</dbReference>
<evidence type="ECO:0000313" key="12">
    <source>
        <dbReference type="Proteomes" id="UP000005238"/>
    </source>
</evidence>
<accession>H3GDZ4</accession>
<evidence type="ECO:0000256" key="9">
    <source>
        <dbReference type="SAM" id="MobiDB-lite"/>
    </source>
</evidence>
<protein>
    <recommendedName>
        <fullName evidence="10">tRNA-binding domain-containing protein</fullName>
    </recommendedName>
</protein>
<dbReference type="SUPFAM" id="SSF50249">
    <property type="entry name" value="Nucleic acid-binding proteins"/>
    <property type="match status" value="1"/>
</dbReference>
<keyword evidence="12" id="KW-1185">Reference proteome</keyword>
<keyword evidence="5 8" id="KW-0694">RNA-binding</keyword>
<dbReference type="InterPro" id="IPR034666">
    <property type="entry name" value="ARPC2/4"/>
</dbReference>
<dbReference type="Gene3D" id="2.40.50.140">
    <property type="entry name" value="Nucleic acid-binding proteins"/>
    <property type="match status" value="1"/>
</dbReference>
<keyword evidence="7" id="KW-0206">Cytoskeleton</keyword>
<dbReference type="EnsemblProtists" id="Phyra73830">
    <property type="protein sequence ID" value="Phyra73830"/>
    <property type="gene ID" value="Phyra73830"/>
</dbReference>
<dbReference type="Pfam" id="PF01588">
    <property type="entry name" value="tRNA_bind"/>
    <property type="match status" value="1"/>
</dbReference>
<evidence type="ECO:0000256" key="3">
    <source>
        <dbReference type="ARBA" id="ARBA00022490"/>
    </source>
</evidence>
<proteinExistence type="inferred from homology"/>
<dbReference type="EMBL" id="DS566002">
    <property type="status" value="NOT_ANNOTATED_CDS"/>
    <property type="molecule type" value="Genomic_DNA"/>
</dbReference>
<dbReference type="InterPro" id="IPR012340">
    <property type="entry name" value="NA-bd_OB-fold"/>
</dbReference>
<name>H3GDZ4_PHYRM</name>
<feature type="region of interest" description="Disordered" evidence="9">
    <location>
        <begin position="406"/>
        <end position="425"/>
    </location>
</feature>
<evidence type="ECO:0000259" key="10">
    <source>
        <dbReference type="PROSITE" id="PS50886"/>
    </source>
</evidence>
<dbReference type="CDD" id="cd02796">
    <property type="entry name" value="tRNA_bind_bactPheRS"/>
    <property type="match status" value="1"/>
</dbReference>
<comment type="similarity">
    <text evidence="2">Belongs to the ARPC2 family.</text>
</comment>
<evidence type="ECO:0000256" key="4">
    <source>
        <dbReference type="ARBA" id="ARBA00022555"/>
    </source>
</evidence>
<dbReference type="GO" id="GO:0030041">
    <property type="term" value="P:actin filament polymerization"/>
    <property type="evidence" value="ECO:0007669"/>
    <property type="project" value="InterPro"/>
</dbReference>
<dbReference type="VEuPathDB" id="FungiDB:KRP23_10786"/>
<dbReference type="Gene3D" id="3.30.1460.20">
    <property type="match status" value="2"/>
</dbReference>
<dbReference type="eggNOG" id="KOG2826">
    <property type="taxonomic scope" value="Eukaryota"/>
</dbReference>
<dbReference type="Pfam" id="PF04045">
    <property type="entry name" value="P34-Arc"/>
    <property type="match status" value="1"/>
</dbReference>
<keyword evidence="6" id="KW-0009">Actin-binding</keyword>
<dbReference type="NCBIfam" id="NF045760">
    <property type="entry name" value="YtpR"/>
    <property type="match status" value="1"/>
</dbReference>
<dbReference type="GO" id="GO:0005200">
    <property type="term" value="F:structural constituent of cytoskeleton"/>
    <property type="evidence" value="ECO:0000318"/>
    <property type="project" value="GO_Central"/>
</dbReference>
<dbReference type="GO" id="GO:0034314">
    <property type="term" value="P:Arp2/3 complex-mediated actin nucleation"/>
    <property type="evidence" value="ECO:0000318"/>
    <property type="project" value="GO_Central"/>
</dbReference>
<reference evidence="11" key="2">
    <citation type="submission" date="2015-06" db="UniProtKB">
        <authorList>
            <consortium name="EnsemblProtists"/>
        </authorList>
    </citation>
    <scope>IDENTIFICATION</scope>
    <source>
        <strain evidence="11">Pr102</strain>
    </source>
</reference>
<dbReference type="HOGENOM" id="CLU_037817_0_0_1"/>
<dbReference type="FunFam" id="2.40.50.140:FF:000258">
    <property type="entry name" value="Phenylalanine--tRNA ligase beta subunit"/>
    <property type="match status" value="1"/>
</dbReference>
<keyword evidence="3" id="KW-0963">Cytoplasm</keyword>
<evidence type="ECO:0000256" key="7">
    <source>
        <dbReference type="ARBA" id="ARBA00023212"/>
    </source>
</evidence>
<dbReference type="VEuPathDB" id="FungiDB:KRP22_13592"/>
<evidence type="ECO:0000256" key="8">
    <source>
        <dbReference type="PROSITE-ProRule" id="PRU00209"/>
    </source>
</evidence>
<evidence type="ECO:0000313" key="11">
    <source>
        <dbReference type="EnsemblProtists" id="Phyra73830"/>
    </source>
</evidence>
<dbReference type="PANTHER" id="PTHR12058">
    <property type="entry name" value="ARP2/3 COMPLEX 34 KDA SUBUNIT"/>
    <property type="match status" value="1"/>
</dbReference>
<reference evidence="12" key="1">
    <citation type="journal article" date="2006" name="Science">
        <title>Phytophthora genome sequences uncover evolutionary origins and mechanisms of pathogenesis.</title>
        <authorList>
            <person name="Tyler B.M."/>
            <person name="Tripathy S."/>
            <person name="Zhang X."/>
            <person name="Dehal P."/>
            <person name="Jiang R.H."/>
            <person name="Aerts A."/>
            <person name="Arredondo F.D."/>
            <person name="Baxter L."/>
            <person name="Bensasson D."/>
            <person name="Beynon J.L."/>
            <person name="Chapman J."/>
            <person name="Damasceno C.M."/>
            <person name="Dorrance A.E."/>
            <person name="Dou D."/>
            <person name="Dickerman A.W."/>
            <person name="Dubchak I.L."/>
            <person name="Garbelotto M."/>
            <person name="Gijzen M."/>
            <person name="Gordon S.G."/>
            <person name="Govers F."/>
            <person name="Grunwald N.J."/>
            <person name="Huang W."/>
            <person name="Ivors K.L."/>
            <person name="Jones R.W."/>
            <person name="Kamoun S."/>
            <person name="Krampis K."/>
            <person name="Lamour K.H."/>
            <person name="Lee M.K."/>
            <person name="McDonald W.H."/>
            <person name="Medina M."/>
            <person name="Meijer H.J."/>
            <person name="Nordberg E.K."/>
            <person name="Maclean D.J."/>
            <person name="Ospina-Giraldo M.D."/>
            <person name="Morris P.F."/>
            <person name="Phuntumart V."/>
            <person name="Putnam N.H."/>
            <person name="Rash S."/>
            <person name="Rose J.K."/>
            <person name="Sakihama Y."/>
            <person name="Salamov A.A."/>
            <person name="Savidor A."/>
            <person name="Scheuring C.F."/>
            <person name="Smith B.M."/>
            <person name="Sobral B.W."/>
            <person name="Terry A."/>
            <person name="Torto-Alalibo T.A."/>
            <person name="Win J."/>
            <person name="Xu Z."/>
            <person name="Zhang H."/>
            <person name="Grigoriev I.V."/>
            <person name="Rokhsar D.S."/>
            <person name="Boore J.L."/>
        </authorList>
    </citation>
    <scope>NUCLEOTIDE SEQUENCE [LARGE SCALE GENOMIC DNA]</scope>
    <source>
        <strain evidence="12">Pr102</strain>
    </source>
</reference>
<dbReference type="OMA" id="NIMGAPF"/>
<dbReference type="GO" id="GO:0005885">
    <property type="term" value="C:Arp2/3 protein complex"/>
    <property type="evidence" value="ECO:0000318"/>
    <property type="project" value="GO_Central"/>
</dbReference>
<comment type="subcellular location">
    <subcellularLocation>
        <location evidence="1">Cytoplasm</location>
        <location evidence="1">Cytoskeleton</location>
    </subcellularLocation>
</comment>
<evidence type="ECO:0000256" key="2">
    <source>
        <dbReference type="ARBA" id="ARBA00007192"/>
    </source>
</evidence>
<dbReference type="PROSITE" id="PS50886">
    <property type="entry name" value="TRBD"/>
    <property type="match status" value="1"/>
</dbReference>
<dbReference type="STRING" id="164328.H3GDZ4"/>
<organism evidence="11 12">
    <name type="scientific">Phytophthora ramorum</name>
    <name type="common">Sudden oak death agent</name>
    <dbReference type="NCBI Taxonomy" id="164328"/>
    <lineage>
        <taxon>Eukaryota</taxon>
        <taxon>Sar</taxon>
        <taxon>Stramenopiles</taxon>
        <taxon>Oomycota</taxon>
        <taxon>Peronosporomycetes</taxon>
        <taxon>Peronosporales</taxon>
        <taxon>Peronosporaceae</taxon>
        <taxon>Phytophthora</taxon>
    </lineage>
</organism>
<evidence type="ECO:0000256" key="5">
    <source>
        <dbReference type="ARBA" id="ARBA00022884"/>
    </source>
</evidence>
<keyword evidence="4 8" id="KW-0820">tRNA-binding</keyword>
<feature type="domain" description="TRNA-binding" evidence="10">
    <location>
        <begin position="270"/>
        <end position="389"/>
    </location>
</feature>
<dbReference type="Proteomes" id="UP000005238">
    <property type="component" value="Unassembled WGS sequence"/>
</dbReference>
<dbReference type="GO" id="GO:0051015">
    <property type="term" value="F:actin filament binding"/>
    <property type="evidence" value="ECO:0000318"/>
    <property type="project" value="GO_Central"/>
</dbReference>
<sequence>MAYPPYKTLEGEDGVLTVGFLSRLGAKQMFAVTYPEFQLVAPKAGFDFSLQVNVDVITPANAASFIERVSILKRNILGAPFEQCFEALQSGNASTLGPVQIPYRRNETIYVLPQADRIVIVYSVCFEDKTDQAIARVFLQEFVDTRRTVNNAPPVAFGKDPPLELRGAPGLRNSSDLVGYLSLAIFPTHVDTTEKRIKAATLVQGLRNYLHYHIKASKTYLHIRMRKRVDLLLQALRGLRSQFTALSSSASEEVATVVEKKKEQEQPVVETTWKTLVVGEIVDLHPHPQADRLNVCAVNIGDKENLLQIICGAPNVRQGAHVPVAKVGTRLAIKEPESGKLKKLKIKKSKLRGEVSQGMICSEAELGLADESDGILILEDDAEVGGLVFEHGTIASRLQARGIKVSTPQPKVAADPLQSESTQQE</sequence>
<evidence type="ECO:0000256" key="1">
    <source>
        <dbReference type="ARBA" id="ARBA00004245"/>
    </source>
</evidence>
<dbReference type="InParanoid" id="H3GDZ4"/>
<dbReference type="InterPro" id="IPR007188">
    <property type="entry name" value="ARPC2"/>
</dbReference>
<dbReference type="InterPro" id="IPR033714">
    <property type="entry name" value="tRNA_bind_bactPheRS"/>
</dbReference>
<evidence type="ECO:0000256" key="6">
    <source>
        <dbReference type="ARBA" id="ARBA00023203"/>
    </source>
</evidence>
<dbReference type="AlphaFoldDB" id="H3GDZ4"/>
<dbReference type="PANTHER" id="PTHR12058:SF0">
    <property type="entry name" value="ACTIN-RELATED PROTEIN 2_3 COMPLEX SUBUNIT 2"/>
    <property type="match status" value="1"/>
</dbReference>
<dbReference type="SUPFAM" id="SSF69645">
    <property type="entry name" value="Arp2/3 complex subunits"/>
    <property type="match status" value="1"/>
</dbReference>
<dbReference type="GO" id="GO:0000049">
    <property type="term" value="F:tRNA binding"/>
    <property type="evidence" value="ECO:0007669"/>
    <property type="project" value="UniProtKB-UniRule"/>
</dbReference>